<comment type="caution">
    <text evidence="1">The sequence shown here is derived from an EMBL/GenBank/DDBJ whole genome shotgun (WGS) entry which is preliminary data.</text>
</comment>
<dbReference type="RefSeq" id="WP_231057329.1">
    <property type="nucleotide sequence ID" value="NZ_JAJNOC010000001.1"/>
</dbReference>
<organism evidence="1 2">
    <name type="scientific">Massilia phyllostachyos</name>
    <dbReference type="NCBI Taxonomy" id="2898585"/>
    <lineage>
        <taxon>Bacteria</taxon>
        <taxon>Pseudomonadati</taxon>
        <taxon>Pseudomonadota</taxon>
        <taxon>Betaproteobacteria</taxon>
        <taxon>Burkholderiales</taxon>
        <taxon>Oxalobacteraceae</taxon>
        <taxon>Telluria group</taxon>
        <taxon>Massilia</taxon>
    </lineage>
</organism>
<proteinExistence type="predicted"/>
<accession>A0ABS8Q4R5</accession>
<protein>
    <submittedName>
        <fullName evidence="1">Uncharacterized protein</fullName>
    </submittedName>
</protein>
<dbReference type="EMBL" id="JAJNOC010000001">
    <property type="protein sequence ID" value="MCD2516052.1"/>
    <property type="molecule type" value="Genomic_DNA"/>
</dbReference>
<sequence length="69" mass="8441">MHTKVMFFAAHDRYENDQPFDWTTLTLDEGFADQARMRRVTKEICGYPPTEFAQRYVEDESFRIYRLWI</sequence>
<reference evidence="1" key="1">
    <citation type="submission" date="2021-11" db="EMBL/GenBank/DDBJ databases">
        <title>The complete genome of Massilia sp sp. G4R7.</title>
        <authorList>
            <person name="Liu L."/>
            <person name="Yue J."/>
            <person name="Yuan J."/>
            <person name="Yang F."/>
            <person name="Li L."/>
        </authorList>
    </citation>
    <scope>NUCLEOTIDE SEQUENCE</scope>
    <source>
        <strain evidence="1">G4R7</strain>
    </source>
</reference>
<keyword evidence="2" id="KW-1185">Reference proteome</keyword>
<evidence type="ECO:0000313" key="1">
    <source>
        <dbReference type="EMBL" id="MCD2516052.1"/>
    </source>
</evidence>
<dbReference type="Proteomes" id="UP001179361">
    <property type="component" value="Unassembled WGS sequence"/>
</dbReference>
<evidence type="ECO:0000313" key="2">
    <source>
        <dbReference type="Proteomes" id="UP001179361"/>
    </source>
</evidence>
<gene>
    <name evidence="1" type="ORF">LQ564_06955</name>
</gene>
<name>A0ABS8Q4R5_9BURK</name>